<dbReference type="GeneID" id="105051839"/>
<feature type="domain" description="C2" evidence="9">
    <location>
        <begin position="410"/>
        <end position="522"/>
    </location>
</feature>
<proteinExistence type="inferred from homology"/>
<comment type="similarity">
    <text evidence="2">Belongs to the MCTP family.</text>
</comment>
<dbReference type="Proteomes" id="UP000504607">
    <property type="component" value="Chromosome 9"/>
</dbReference>
<dbReference type="InterPro" id="IPR047259">
    <property type="entry name" value="QUIRKY-like"/>
</dbReference>
<dbReference type="Pfam" id="PF08372">
    <property type="entry name" value="PRT_C"/>
    <property type="match status" value="1"/>
</dbReference>
<gene>
    <name evidence="11" type="primary">LOC105051839</name>
</gene>
<dbReference type="GO" id="GO:0016020">
    <property type="term" value="C:membrane"/>
    <property type="evidence" value="ECO:0007669"/>
    <property type="project" value="UniProtKB-SubCell"/>
</dbReference>
<dbReference type="InterPro" id="IPR035892">
    <property type="entry name" value="C2_domain_sf"/>
</dbReference>
<evidence type="ECO:0000259" key="9">
    <source>
        <dbReference type="PROSITE" id="PS50004"/>
    </source>
</evidence>
<dbReference type="Pfam" id="PF00168">
    <property type="entry name" value="C2"/>
    <property type="match status" value="4"/>
</dbReference>
<feature type="domain" description="C2" evidence="9">
    <location>
        <begin position="1"/>
        <end position="113"/>
    </location>
</feature>
<dbReference type="InParanoid" id="A0A6I9RQK3"/>
<dbReference type="Gene3D" id="2.60.40.150">
    <property type="entry name" value="C2 domain"/>
    <property type="match status" value="4"/>
</dbReference>
<keyword evidence="3 8" id="KW-0812">Transmembrane</keyword>
<evidence type="ECO:0000256" key="4">
    <source>
        <dbReference type="ARBA" id="ARBA00022737"/>
    </source>
</evidence>
<sequence>MKVAVEVLEAHDLMPKDGGGTASAFVEVDFDGQRRRTRTKPYDVNPFWNEILFFDVADPLDLPSSTIHVAVYHDRSAGGGGGHQQGRSFLGRVRLFGSSVAPSSAEAAIQVCSLDRRRLFSRVRGDLSLRLFAVPNSSKASSSSHSPSTTAAVPETHSSENPPPASKEKKVFHTVGFEPAQIRTKEFMNMEKNHSRSHHFRAEAPQPPAAAAAMHVEARPQPKSDYVLKETQPPVAARRGYRGGAKIASTYDLVEQMEYLYVNIVKARNLPAMDITGSVDPYVEVKVGNFIGKTQHVERNQNPEWDQVFAFSKEQLQADRVEVWVKDRGVLRDGLVGKVSVPLVEVPWRLPPDSPLAPQWYRLEDAERREEVGRGEVMMAVWKGSQADEAYPEAWHSDAHTIPLEAVLHTRSKVYFAPRLCYLRVHAIAAQDLVPSEETRLQPETHVKVQLGSQIRFTRPSPVRSLNPSWNEEFMLVGCEPFDEPVIITVEDRLAPGRDVPLGRLVLNKPRIPTQADHRRIMPNQWFDLSKPTFFSEDTTTTTSEERRRDSKFSSKLHLRIFYDAAYHVIDEPIQYSSDFQPSSKPLRKQSIGILELGILSAKDLVPMKLSNGVATADAYCVARYGPKWVRTRTLLGSLSPKWNEQYTWDVFDPCTVLTIAVFDNCQLHNNGNKNGNGSKDQRIGKIRIRLSTLETNKLYTHYYPLLSIQPSGLKKIGELHLAIRFTCTAWTNMVTLYTKPMFPKMHYVKPIPVLQMNYLRTQAMGVVMSRLARAEPPLRREVVEYVLDVGSHLFSVRRSKANFGRIVLLLSGVTAVARWFDGIRNWKNPVTTILVHALFLILVFYPALILPTVFLYLFAIGAWNYGSRPTEPPHMDTELSCAETVTTEDLDEEFDPFVTRKSIEVVRRRYDRLRSVAGRVQELVGFLATQGERVQGLLSWRDPRATGIFIVFSAILAVVFYAAPIQVVLVVVGLYVLRHPRLRSKMPSVPYNFFRRLPAMSDMLL</sequence>
<evidence type="ECO:0000256" key="2">
    <source>
        <dbReference type="ARBA" id="ARBA00007923"/>
    </source>
</evidence>
<protein>
    <submittedName>
        <fullName evidence="11">FT-interacting protein 7</fullName>
    </submittedName>
</protein>
<dbReference type="CDD" id="cd08379">
    <property type="entry name" value="C2D_MCTP_PRT_plant"/>
    <property type="match status" value="1"/>
</dbReference>
<feature type="domain" description="C2" evidence="9">
    <location>
        <begin position="241"/>
        <end position="361"/>
    </location>
</feature>
<feature type="transmembrane region" description="Helical" evidence="8">
    <location>
        <begin position="834"/>
        <end position="860"/>
    </location>
</feature>
<reference evidence="11" key="1">
    <citation type="submission" date="2025-08" db="UniProtKB">
        <authorList>
            <consortium name="RefSeq"/>
        </authorList>
    </citation>
    <scope>IDENTIFICATION</scope>
</reference>
<dbReference type="RefSeq" id="XP_010930774.1">
    <property type="nucleotide sequence ID" value="XM_010932472.3"/>
</dbReference>
<evidence type="ECO:0000256" key="1">
    <source>
        <dbReference type="ARBA" id="ARBA00004141"/>
    </source>
</evidence>
<dbReference type="SUPFAM" id="SSF49562">
    <property type="entry name" value="C2 domain (Calcium/lipid-binding domain, CaLB)"/>
    <property type="match status" value="4"/>
</dbReference>
<dbReference type="InterPro" id="IPR047257">
    <property type="entry name" value="C2B_MCTP_PRT_plant"/>
</dbReference>
<dbReference type="FunFam" id="2.60.40.150:FF:000128">
    <property type="entry name" value="C2 domain-containing protein"/>
    <property type="match status" value="1"/>
</dbReference>
<evidence type="ECO:0000313" key="11">
    <source>
        <dbReference type="RefSeq" id="XP_010930774.1"/>
    </source>
</evidence>
<name>A0A6I9RQK3_ELAGV</name>
<dbReference type="PANTHER" id="PTHR31425">
    <property type="entry name" value="PHOSPHORIBOSYLANTHRANILATE TRANSFERASE ISOFORM 1"/>
    <property type="match status" value="1"/>
</dbReference>
<feature type="domain" description="C2" evidence="9">
    <location>
        <begin position="576"/>
        <end position="704"/>
    </location>
</feature>
<evidence type="ECO:0000256" key="3">
    <source>
        <dbReference type="ARBA" id="ARBA00022692"/>
    </source>
</evidence>
<feature type="region of interest" description="Disordered" evidence="7">
    <location>
        <begin position="136"/>
        <end position="170"/>
    </location>
</feature>
<comment type="subcellular location">
    <subcellularLocation>
        <location evidence="1">Membrane</location>
        <topology evidence="1">Multi-pass membrane protein</topology>
    </subcellularLocation>
</comment>
<dbReference type="PANTHER" id="PTHR31425:SF22">
    <property type="entry name" value="MULTIPLE C2 DOMAIN AND TRANSMEMBRANE REGION PROTEIN 6"/>
    <property type="match status" value="1"/>
</dbReference>
<dbReference type="OrthoDB" id="67700at2759"/>
<dbReference type="PROSITE" id="PS50004">
    <property type="entry name" value="C2"/>
    <property type="match status" value="4"/>
</dbReference>
<keyword evidence="5 8" id="KW-1133">Transmembrane helix</keyword>
<keyword evidence="10" id="KW-1185">Reference proteome</keyword>
<dbReference type="SMART" id="SM00239">
    <property type="entry name" value="C2"/>
    <property type="match status" value="4"/>
</dbReference>
<feature type="compositionally biased region" description="Low complexity" evidence="7">
    <location>
        <begin position="137"/>
        <end position="148"/>
    </location>
</feature>
<dbReference type="InterPro" id="IPR013583">
    <property type="entry name" value="MCTP_C"/>
</dbReference>
<dbReference type="CDD" id="cd08378">
    <property type="entry name" value="C2B_MCTP_PRT_plant"/>
    <property type="match status" value="1"/>
</dbReference>
<dbReference type="FunFam" id="2.60.40.150:FF:000090">
    <property type="entry name" value="C2 domain-containing protein"/>
    <property type="match status" value="1"/>
</dbReference>
<accession>A0A6I9RQK3</accession>
<dbReference type="AlphaFoldDB" id="A0A6I9RQK3"/>
<feature type="transmembrane region" description="Helical" evidence="8">
    <location>
        <begin position="804"/>
        <end position="822"/>
    </location>
</feature>
<keyword evidence="6 8" id="KW-0472">Membrane</keyword>
<evidence type="ECO:0000256" key="5">
    <source>
        <dbReference type="ARBA" id="ARBA00022989"/>
    </source>
</evidence>
<keyword evidence="4" id="KW-0677">Repeat</keyword>
<evidence type="ECO:0000256" key="6">
    <source>
        <dbReference type="ARBA" id="ARBA00023136"/>
    </source>
</evidence>
<evidence type="ECO:0000313" key="10">
    <source>
        <dbReference type="Proteomes" id="UP000504607"/>
    </source>
</evidence>
<organism evidence="10 11">
    <name type="scientific">Elaeis guineensis var. tenera</name>
    <name type="common">Oil palm</name>
    <dbReference type="NCBI Taxonomy" id="51953"/>
    <lineage>
        <taxon>Eukaryota</taxon>
        <taxon>Viridiplantae</taxon>
        <taxon>Streptophyta</taxon>
        <taxon>Embryophyta</taxon>
        <taxon>Tracheophyta</taxon>
        <taxon>Spermatophyta</taxon>
        <taxon>Magnoliopsida</taxon>
        <taxon>Liliopsida</taxon>
        <taxon>Arecaceae</taxon>
        <taxon>Arecoideae</taxon>
        <taxon>Cocoseae</taxon>
        <taxon>Elaeidinae</taxon>
        <taxon>Elaeis</taxon>
    </lineage>
</organism>
<evidence type="ECO:0000256" key="8">
    <source>
        <dbReference type="SAM" id="Phobius"/>
    </source>
</evidence>
<evidence type="ECO:0000256" key="7">
    <source>
        <dbReference type="SAM" id="MobiDB-lite"/>
    </source>
</evidence>
<dbReference type="KEGG" id="egu:105051839"/>
<dbReference type="InterPro" id="IPR047255">
    <property type="entry name" value="C2D_MCTP_PRT_plant"/>
</dbReference>
<dbReference type="InterPro" id="IPR000008">
    <property type="entry name" value="C2_dom"/>
</dbReference>
<feature type="transmembrane region" description="Helical" evidence="8">
    <location>
        <begin position="949"/>
        <end position="978"/>
    </location>
</feature>